<evidence type="ECO:0000256" key="2">
    <source>
        <dbReference type="SAM" id="Phobius"/>
    </source>
</evidence>
<organism evidence="3">
    <name type="scientific">Melicertus latisulcatus majanivirus</name>
    <dbReference type="NCBI Taxonomy" id="2984277"/>
    <lineage>
        <taxon>Viruses</taxon>
        <taxon>Viruses incertae sedis</taxon>
        <taxon>Naldaviricetes</taxon>
        <taxon>Nimaviridae</taxon>
    </lineage>
</organism>
<feature type="compositionally biased region" description="Acidic residues" evidence="1">
    <location>
        <begin position="41"/>
        <end position="59"/>
    </location>
</feature>
<name>A0A9C7EYH3_9VIRU</name>
<keyword evidence="2" id="KW-0812">Transmembrane</keyword>
<sequence>MWKILFIIIGILVVSMIITRYYKHLKKPMETWSRYFHSRDDDDDDNDDDDDDRNYEELEIQPRTNRNYEELEIQPDTESHTSLANLR</sequence>
<dbReference type="EMBL" id="LC738874">
    <property type="protein sequence ID" value="BDT62345.1"/>
    <property type="molecule type" value="Genomic_DNA"/>
</dbReference>
<feature type="transmembrane region" description="Helical" evidence="2">
    <location>
        <begin position="6"/>
        <end position="22"/>
    </location>
</feature>
<evidence type="ECO:0000256" key="1">
    <source>
        <dbReference type="SAM" id="MobiDB-lite"/>
    </source>
</evidence>
<reference evidence="3" key="1">
    <citation type="submission" date="2022-10" db="EMBL/GenBank/DDBJ databases">
        <title>Genome sequences of endogenous nimaviruses in decapod crustaceans.</title>
        <authorList>
            <person name="Kawato S."/>
            <person name="Nozaki R."/>
            <person name="Kondo H."/>
            <person name="Hirono I."/>
        </authorList>
    </citation>
    <scope>NUCLEOTIDE SEQUENCE</scope>
    <source>
        <strain evidence="3">Okinawa2016</strain>
    </source>
</reference>
<protein>
    <submittedName>
        <fullName evidence="3">Uncharacterized protein</fullName>
    </submittedName>
</protein>
<accession>A0A9C7EYH3</accession>
<proteinExistence type="predicted"/>
<keyword evidence="2" id="KW-1133">Transmembrane helix</keyword>
<keyword evidence="2" id="KW-0472">Membrane</keyword>
<feature type="region of interest" description="Disordered" evidence="1">
    <location>
        <begin position="36"/>
        <end position="87"/>
    </location>
</feature>
<evidence type="ECO:0000313" key="3">
    <source>
        <dbReference type="EMBL" id="BDT62345.1"/>
    </source>
</evidence>